<keyword evidence="1" id="KW-0732">Signal</keyword>
<feature type="signal peptide" evidence="1">
    <location>
        <begin position="1"/>
        <end position="21"/>
    </location>
</feature>
<evidence type="ECO:0008006" key="4">
    <source>
        <dbReference type="Google" id="ProtNLM"/>
    </source>
</evidence>
<dbReference type="EMBL" id="ML210163">
    <property type="protein sequence ID" value="TFK27553.1"/>
    <property type="molecule type" value="Genomic_DNA"/>
</dbReference>
<gene>
    <name evidence="2" type="ORF">FA15DRAFT_158357</name>
</gene>
<reference evidence="2 3" key="1">
    <citation type="journal article" date="2019" name="Nat. Ecol. Evol.">
        <title>Megaphylogeny resolves global patterns of mushroom evolution.</title>
        <authorList>
            <person name="Varga T."/>
            <person name="Krizsan K."/>
            <person name="Foldi C."/>
            <person name="Dima B."/>
            <person name="Sanchez-Garcia M."/>
            <person name="Sanchez-Ramirez S."/>
            <person name="Szollosi G.J."/>
            <person name="Szarkandi J.G."/>
            <person name="Papp V."/>
            <person name="Albert L."/>
            <person name="Andreopoulos W."/>
            <person name="Angelini C."/>
            <person name="Antonin V."/>
            <person name="Barry K.W."/>
            <person name="Bougher N.L."/>
            <person name="Buchanan P."/>
            <person name="Buyck B."/>
            <person name="Bense V."/>
            <person name="Catcheside P."/>
            <person name="Chovatia M."/>
            <person name="Cooper J."/>
            <person name="Damon W."/>
            <person name="Desjardin D."/>
            <person name="Finy P."/>
            <person name="Geml J."/>
            <person name="Haridas S."/>
            <person name="Hughes K."/>
            <person name="Justo A."/>
            <person name="Karasinski D."/>
            <person name="Kautmanova I."/>
            <person name="Kiss B."/>
            <person name="Kocsube S."/>
            <person name="Kotiranta H."/>
            <person name="LaButti K.M."/>
            <person name="Lechner B.E."/>
            <person name="Liimatainen K."/>
            <person name="Lipzen A."/>
            <person name="Lukacs Z."/>
            <person name="Mihaltcheva S."/>
            <person name="Morgado L.N."/>
            <person name="Niskanen T."/>
            <person name="Noordeloos M.E."/>
            <person name="Ohm R.A."/>
            <person name="Ortiz-Santana B."/>
            <person name="Ovrebo C."/>
            <person name="Racz N."/>
            <person name="Riley R."/>
            <person name="Savchenko A."/>
            <person name="Shiryaev A."/>
            <person name="Soop K."/>
            <person name="Spirin V."/>
            <person name="Szebenyi C."/>
            <person name="Tomsovsky M."/>
            <person name="Tulloss R.E."/>
            <person name="Uehling J."/>
            <person name="Grigoriev I.V."/>
            <person name="Vagvolgyi C."/>
            <person name="Papp T."/>
            <person name="Martin F.M."/>
            <person name="Miettinen O."/>
            <person name="Hibbett D.S."/>
            <person name="Nagy L.G."/>
        </authorList>
    </citation>
    <scope>NUCLEOTIDE SEQUENCE [LARGE SCALE GENOMIC DNA]</scope>
    <source>
        <strain evidence="2 3">CBS 121175</strain>
    </source>
</reference>
<feature type="chain" id="PRO_5022977922" description="CBM1 domain-containing protein" evidence="1">
    <location>
        <begin position="22"/>
        <end position="116"/>
    </location>
</feature>
<evidence type="ECO:0000256" key="1">
    <source>
        <dbReference type="SAM" id="SignalP"/>
    </source>
</evidence>
<evidence type="ECO:0000313" key="3">
    <source>
        <dbReference type="Proteomes" id="UP000307440"/>
    </source>
</evidence>
<protein>
    <recommendedName>
        <fullName evidence="4">CBM1 domain-containing protein</fullName>
    </recommendedName>
</protein>
<sequence>MLSTTFRALSLFSILASTALAGEICTFAGTNCEGLFGCCTSLAEGTCCAWRTGTSLGWSVQVGKVESEAWVTTLSRDLNCSGQHGLGQGESDGSVCKYPNHHNHSDRDCLIGRYRR</sequence>
<evidence type="ECO:0000313" key="2">
    <source>
        <dbReference type="EMBL" id="TFK27553.1"/>
    </source>
</evidence>
<dbReference type="OrthoDB" id="2961306at2759"/>
<organism evidence="2 3">
    <name type="scientific">Coprinopsis marcescibilis</name>
    <name type="common">Agaric fungus</name>
    <name type="synonym">Psathyrella marcescibilis</name>
    <dbReference type="NCBI Taxonomy" id="230819"/>
    <lineage>
        <taxon>Eukaryota</taxon>
        <taxon>Fungi</taxon>
        <taxon>Dikarya</taxon>
        <taxon>Basidiomycota</taxon>
        <taxon>Agaricomycotina</taxon>
        <taxon>Agaricomycetes</taxon>
        <taxon>Agaricomycetidae</taxon>
        <taxon>Agaricales</taxon>
        <taxon>Agaricineae</taxon>
        <taxon>Psathyrellaceae</taxon>
        <taxon>Coprinopsis</taxon>
    </lineage>
</organism>
<dbReference type="AlphaFoldDB" id="A0A5C3L4Q5"/>
<accession>A0A5C3L4Q5</accession>
<name>A0A5C3L4Q5_COPMA</name>
<keyword evidence="3" id="KW-1185">Reference proteome</keyword>
<dbReference type="Proteomes" id="UP000307440">
    <property type="component" value="Unassembled WGS sequence"/>
</dbReference>
<proteinExistence type="predicted"/>